<dbReference type="PROSITE" id="PS52004">
    <property type="entry name" value="KS3_2"/>
    <property type="match status" value="1"/>
</dbReference>
<feature type="domain" description="PKS/mFAS DH" evidence="11">
    <location>
        <begin position="988"/>
        <end position="1303"/>
    </location>
</feature>
<protein>
    <submittedName>
        <fullName evidence="12">Reducing type I polyketide synthase</fullName>
    </submittedName>
</protein>
<feature type="domain" description="Carrier" evidence="9">
    <location>
        <begin position="2507"/>
        <end position="2587"/>
    </location>
</feature>
<dbReference type="SMART" id="SM00827">
    <property type="entry name" value="PKS_AT"/>
    <property type="match status" value="1"/>
</dbReference>
<dbReference type="SUPFAM" id="SSF50129">
    <property type="entry name" value="GroES-like"/>
    <property type="match status" value="1"/>
</dbReference>
<dbReference type="InterPro" id="IPR014043">
    <property type="entry name" value="Acyl_transferase_dom"/>
</dbReference>
<dbReference type="Pfam" id="PF08242">
    <property type="entry name" value="Methyltransf_12"/>
    <property type="match status" value="1"/>
</dbReference>
<dbReference type="EMBL" id="ML996595">
    <property type="protein sequence ID" value="KAF2752775.1"/>
    <property type="molecule type" value="Genomic_DNA"/>
</dbReference>
<dbReference type="Pfam" id="PF08240">
    <property type="entry name" value="ADH_N"/>
    <property type="match status" value="1"/>
</dbReference>
<dbReference type="InterPro" id="IPR014031">
    <property type="entry name" value="Ketoacyl_synth_C"/>
</dbReference>
<dbReference type="Proteomes" id="UP000799437">
    <property type="component" value="Unassembled WGS sequence"/>
</dbReference>
<evidence type="ECO:0000256" key="2">
    <source>
        <dbReference type="ARBA" id="ARBA00022553"/>
    </source>
</evidence>
<dbReference type="Gene3D" id="3.40.366.10">
    <property type="entry name" value="Malonyl-Coenzyme A Acyl Carrier Protein, domain 2"/>
    <property type="match status" value="1"/>
</dbReference>
<dbReference type="InterPro" id="IPR049900">
    <property type="entry name" value="PKS_mFAS_DH"/>
</dbReference>
<proteinExistence type="predicted"/>
<dbReference type="PROSITE" id="PS00012">
    <property type="entry name" value="PHOSPHOPANTETHEINE"/>
    <property type="match status" value="1"/>
</dbReference>
<feature type="active site" description="Proton acceptor; for dehydratase activity" evidence="8">
    <location>
        <position position="1020"/>
    </location>
</feature>
<dbReference type="InterPro" id="IPR032821">
    <property type="entry name" value="PKS_assoc"/>
</dbReference>
<dbReference type="RefSeq" id="XP_033595226.1">
    <property type="nucleotide sequence ID" value="XM_033748830.1"/>
</dbReference>
<dbReference type="InterPro" id="IPR016039">
    <property type="entry name" value="Thiolase-like"/>
</dbReference>
<dbReference type="Pfam" id="PF08659">
    <property type="entry name" value="KR"/>
    <property type="match status" value="1"/>
</dbReference>
<dbReference type="InterPro" id="IPR036736">
    <property type="entry name" value="ACP-like_sf"/>
</dbReference>
<dbReference type="PROSITE" id="PS01162">
    <property type="entry name" value="QOR_ZETA_CRYSTAL"/>
    <property type="match status" value="1"/>
</dbReference>
<dbReference type="PROSITE" id="PS52019">
    <property type="entry name" value="PKS_MFAS_DH"/>
    <property type="match status" value="1"/>
</dbReference>
<evidence type="ECO:0000256" key="3">
    <source>
        <dbReference type="ARBA" id="ARBA00022679"/>
    </source>
</evidence>
<evidence type="ECO:0000256" key="6">
    <source>
        <dbReference type="ARBA" id="ARBA00023268"/>
    </source>
</evidence>
<dbReference type="SUPFAM" id="SSF53335">
    <property type="entry name" value="S-adenosyl-L-methionine-dependent methyltransferases"/>
    <property type="match status" value="1"/>
</dbReference>
<dbReference type="InterPro" id="IPR016035">
    <property type="entry name" value="Acyl_Trfase/lysoPLipase"/>
</dbReference>
<dbReference type="Pfam" id="PF21089">
    <property type="entry name" value="PKS_DH_N"/>
    <property type="match status" value="1"/>
</dbReference>
<dbReference type="SUPFAM" id="SSF55048">
    <property type="entry name" value="Probable ACP-binding domain of malonyl-CoA ACP transacylase"/>
    <property type="match status" value="1"/>
</dbReference>
<dbReference type="GO" id="GO:1901336">
    <property type="term" value="P:lactone biosynthetic process"/>
    <property type="evidence" value="ECO:0007669"/>
    <property type="project" value="UniProtKB-ARBA"/>
</dbReference>
<dbReference type="CDD" id="cd02440">
    <property type="entry name" value="AdoMet_MTases"/>
    <property type="match status" value="1"/>
</dbReference>
<dbReference type="InterPro" id="IPR049552">
    <property type="entry name" value="PKS_DH_N"/>
</dbReference>
<dbReference type="Gene3D" id="3.40.50.150">
    <property type="entry name" value="Vaccinia Virus protein VP39"/>
    <property type="match status" value="1"/>
</dbReference>
<dbReference type="SMART" id="SM00823">
    <property type="entry name" value="PKS_PP"/>
    <property type="match status" value="1"/>
</dbReference>
<dbReference type="CDD" id="cd00833">
    <property type="entry name" value="PKS"/>
    <property type="match status" value="1"/>
</dbReference>
<keyword evidence="13" id="KW-1185">Reference proteome</keyword>
<dbReference type="GO" id="GO:0016491">
    <property type="term" value="F:oxidoreductase activity"/>
    <property type="evidence" value="ECO:0007669"/>
    <property type="project" value="UniProtKB-KW"/>
</dbReference>
<evidence type="ECO:0000259" key="9">
    <source>
        <dbReference type="PROSITE" id="PS50075"/>
    </source>
</evidence>
<evidence type="ECO:0000259" key="11">
    <source>
        <dbReference type="PROSITE" id="PS52019"/>
    </source>
</evidence>
<dbReference type="SUPFAM" id="SSF51735">
    <property type="entry name" value="NAD(P)-binding Rossmann-fold domains"/>
    <property type="match status" value="2"/>
</dbReference>
<dbReference type="GO" id="GO:0004312">
    <property type="term" value="F:fatty acid synthase activity"/>
    <property type="evidence" value="ECO:0007669"/>
    <property type="project" value="TreeGrafter"/>
</dbReference>
<evidence type="ECO:0000256" key="8">
    <source>
        <dbReference type="PROSITE-ProRule" id="PRU01363"/>
    </source>
</evidence>
<feature type="region of interest" description="N-terminal hotdog fold" evidence="8">
    <location>
        <begin position="988"/>
        <end position="1122"/>
    </location>
</feature>
<dbReference type="SMART" id="SM00822">
    <property type="entry name" value="PKS_KR"/>
    <property type="match status" value="1"/>
</dbReference>
<feature type="region of interest" description="C-terminal hotdog fold" evidence="8">
    <location>
        <begin position="1150"/>
        <end position="1303"/>
    </location>
</feature>
<dbReference type="InterPro" id="IPR020807">
    <property type="entry name" value="PKS_DH"/>
</dbReference>
<evidence type="ECO:0000313" key="12">
    <source>
        <dbReference type="EMBL" id="KAF2752775.1"/>
    </source>
</evidence>
<evidence type="ECO:0000256" key="4">
    <source>
        <dbReference type="ARBA" id="ARBA00022857"/>
    </source>
</evidence>
<dbReference type="Gene3D" id="3.40.50.720">
    <property type="entry name" value="NAD(P)-binding Rossmann-like Domain"/>
    <property type="match status" value="2"/>
</dbReference>
<dbReference type="GO" id="GO:0006633">
    <property type="term" value="P:fatty acid biosynthetic process"/>
    <property type="evidence" value="ECO:0007669"/>
    <property type="project" value="TreeGrafter"/>
</dbReference>
<dbReference type="Pfam" id="PF14765">
    <property type="entry name" value="PS-DH"/>
    <property type="match status" value="1"/>
</dbReference>
<dbReference type="Pfam" id="PF02801">
    <property type="entry name" value="Ketoacyl-synt_C"/>
    <property type="match status" value="1"/>
</dbReference>
<dbReference type="Pfam" id="PF13602">
    <property type="entry name" value="ADH_zinc_N_2"/>
    <property type="match status" value="1"/>
</dbReference>
<evidence type="ECO:0000313" key="13">
    <source>
        <dbReference type="Proteomes" id="UP000799437"/>
    </source>
</evidence>
<dbReference type="InterPro" id="IPR006162">
    <property type="entry name" value="Ppantetheine_attach_site"/>
</dbReference>
<dbReference type="SUPFAM" id="SSF52151">
    <property type="entry name" value="FabD/lysophospholipase-like"/>
    <property type="match status" value="1"/>
</dbReference>
<dbReference type="InterPro" id="IPR057326">
    <property type="entry name" value="KR_dom"/>
</dbReference>
<dbReference type="CDD" id="cd05274">
    <property type="entry name" value="KR_FAS_SDR_x"/>
    <property type="match status" value="1"/>
</dbReference>
<dbReference type="CDD" id="cd05195">
    <property type="entry name" value="enoyl_red"/>
    <property type="match status" value="1"/>
</dbReference>
<dbReference type="SUPFAM" id="SSF47336">
    <property type="entry name" value="ACP-like"/>
    <property type="match status" value="1"/>
</dbReference>
<feature type="domain" description="Ketosynthase family 3 (KS3)" evidence="10">
    <location>
        <begin position="20"/>
        <end position="444"/>
    </location>
</feature>
<feature type="active site" description="Proton donor; for dehydratase activity" evidence="8">
    <location>
        <position position="1213"/>
    </location>
</feature>
<evidence type="ECO:0000256" key="5">
    <source>
        <dbReference type="ARBA" id="ARBA00023002"/>
    </source>
</evidence>
<dbReference type="InterPro" id="IPR002364">
    <property type="entry name" value="Quin_OxRdtase/zeta-crystal_CS"/>
</dbReference>
<dbReference type="SMART" id="SM00829">
    <property type="entry name" value="PKS_ER"/>
    <property type="match status" value="1"/>
</dbReference>
<dbReference type="GO" id="GO:0008270">
    <property type="term" value="F:zinc ion binding"/>
    <property type="evidence" value="ECO:0007669"/>
    <property type="project" value="InterPro"/>
</dbReference>
<dbReference type="InterPro" id="IPR049551">
    <property type="entry name" value="PKS_DH_C"/>
</dbReference>
<dbReference type="InterPro" id="IPR009081">
    <property type="entry name" value="PP-bd_ACP"/>
</dbReference>
<dbReference type="SUPFAM" id="SSF53901">
    <property type="entry name" value="Thiolase-like"/>
    <property type="match status" value="1"/>
</dbReference>
<dbReference type="InterPro" id="IPR013968">
    <property type="entry name" value="PKS_KR"/>
</dbReference>
<dbReference type="PANTHER" id="PTHR43775:SF29">
    <property type="entry name" value="ASPERFURANONE POLYKETIDE SYNTHASE AFOG-RELATED"/>
    <property type="match status" value="1"/>
</dbReference>
<dbReference type="InterPro" id="IPR042104">
    <property type="entry name" value="PKS_dehydratase_sf"/>
</dbReference>
<evidence type="ECO:0000259" key="10">
    <source>
        <dbReference type="PROSITE" id="PS52004"/>
    </source>
</evidence>
<accession>A0A6A6VRJ1</accession>
<dbReference type="SMART" id="SM00825">
    <property type="entry name" value="PKS_KS"/>
    <property type="match status" value="1"/>
</dbReference>
<dbReference type="InterPro" id="IPR056501">
    <property type="entry name" value="NAD-bd_HRPKS_sdrA"/>
</dbReference>
<dbReference type="FunFam" id="3.40.50.720:FF:000209">
    <property type="entry name" value="Polyketide synthase Pks12"/>
    <property type="match status" value="1"/>
</dbReference>
<gene>
    <name evidence="12" type="ORF">EJ05DRAFT_524876</name>
</gene>
<organism evidence="12 13">
    <name type="scientific">Pseudovirgaria hyperparasitica</name>
    <dbReference type="NCBI Taxonomy" id="470096"/>
    <lineage>
        <taxon>Eukaryota</taxon>
        <taxon>Fungi</taxon>
        <taxon>Dikarya</taxon>
        <taxon>Ascomycota</taxon>
        <taxon>Pezizomycotina</taxon>
        <taxon>Dothideomycetes</taxon>
        <taxon>Dothideomycetes incertae sedis</taxon>
        <taxon>Acrospermales</taxon>
        <taxon>Acrospermaceae</taxon>
        <taxon>Pseudovirgaria</taxon>
    </lineage>
</organism>
<dbReference type="PROSITE" id="PS50075">
    <property type="entry name" value="CARRIER"/>
    <property type="match status" value="1"/>
</dbReference>
<name>A0A6A6VRJ1_9PEZI</name>
<evidence type="ECO:0000256" key="7">
    <source>
        <dbReference type="ARBA" id="ARBA00023315"/>
    </source>
</evidence>
<dbReference type="Pfam" id="PF00550">
    <property type="entry name" value="PP-binding"/>
    <property type="match status" value="1"/>
</dbReference>
<dbReference type="GO" id="GO:0031177">
    <property type="term" value="F:phosphopantetheine binding"/>
    <property type="evidence" value="ECO:0007669"/>
    <property type="project" value="InterPro"/>
</dbReference>
<dbReference type="Gene3D" id="3.10.129.110">
    <property type="entry name" value="Polyketide synthase dehydratase"/>
    <property type="match status" value="1"/>
</dbReference>
<dbReference type="Gene3D" id="3.40.47.10">
    <property type="match status" value="1"/>
</dbReference>
<dbReference type="GO" id="GO:0030639">
    <property type="term" value="P:polyketide biosynthetic process"/>
    <property type="evidence" value="ECO:0007669"/>
    <property type="project" value="UniProtKB-ARBA"/>
</dbReference>
<keyword evidence="2" id="KW-0597">Phosphoprotein</keyword>
<dbReference type="InterPro" id="IPR016036">
    <property type="entry name" value="Malonyl_transacylase_ACP-bd"/>
</dbReference>
<dbReference type="InterPro" id="IPR036291">
    <property type="entry name" value="NAD(P)-bd_dom_sf"/>
</dbReference>
<dbReference type="InterPro" id="IPR020806">
    <property type="entry name" value="PKS_PP-bd"/>
</dbReference>
<dbReference type="Gene3D" id="1.10.1200.10">
    <property type="entry name" value="ACP-like"/>
    <property type="match status" value="1"/>
</dbReference>
<dbReference type="Pfam" id="PF00109">
    <property type="entry name" value="ketoacyl-synt"/>
    <property type="match status" value="1"/>
</dbReference>
<dbReference type="InterPro" id="IPR050091">
    <property type="entry name" value="PKS_NRPS_Biosynth_Enz"/>
</dbReference>
<dbReference type="Pfam" id="PF23114">
    <property type="entry name" value="NAD-bd_HRPKS_sdrA"/>
    <property type="match status" value="1"/>
</dbReference>
<dbReference type="InterPro" id="IPR020841">
    <property type="entry name" value="PKS_Beta-ketoAc_synthase_dom"/>
</dbReference>
<dbReference type="InterPro" id="IPR020843">
    <property type="entry name" value="ER"/>
</dbReference>
<reference evidence="12" key="1">
    <citation type="journal article" date="2020" name="Stud. Mycol.">
        <title>101 Dothideomycetes genomes: a test case for predicting lifestyles and emergence of pathogens.</title>
        <authorList>
            <person name="Haridas S."/>
            <person name="Albert R."/>
            <person name="Binder M."/>
            <person name="Bloem J."/>
            <person name="Labutti K."/>
            <person name="Salamov A."/>
            <person name="Andreopoulos B."/>
            <person name="Baker S."/>
            <person name="Barry K."/>
            <person name="Bills G."/>
            <person name="Bluhm B."/>
            <person name="Cannon C."/>
            <person name="Castanera R."/>
            <person name="Culley D."/>
            <person name="Daum C."/>
            <person name="Ezra D."/>
            <person name="Gonzalez J."/>
            <person name="Henrissat B."/>
            <person name="Kuo A."/>
            <person name="Liang C."/>
            <person name="Lipzen A."/>
            <person name="Lutzoni F."/>
            <person name="Magnuson J."/>
            <person name="Mondo S."/>
            <person name="Nolan M."/>
            <person name="Ohm R."/>
            <person name="Pangilinan J."/>
            <person name="Park H.-J."/>
            <person name="Ramirez L."/>
            <person name="Alfaro M."/>
            <person name="Sun H."/>
            <person name="Tritt A."/>
            <person name="Yoshinaga Y."/>
            <person name="Zwiers L.-H."/>
            <person name="Turgeon B."/>
            <person name="Goodwin S."/>
            <person name="Spatafora J."/>
            <person name="Crous P."/>
            <person name="Grigoriev I."/>
        </authorList>
    </citation>
    <scope>NUCLEOTIDE SEQUENCE</scope>
    <source>
        <strain evidence="12">CBS 121739</strain>
    </source>
</reference>
<dbReference type="InterPro" id="IPR029063">
    <property type="entry name" value="SAM-dependent_MTases_sf"/>
</dbReference>
<dbReference type="InterPro" id="IPR013217">
    <property type="entry name" value="Methyltransf_12"/>
</dbReference>
<keyword evidence="5" id="KW-0560">Oxidoreductase</keyword>
<keyword evidence="1" id="KW-0596">Phosphopantetheine</keyword>
<dbReference type="Gene3D" id="3.90.180.10">
    <property type="entry name" value="Medium-chain alcohol dehydrogenases, catalytic domain"/>
    <property type="match status" value="1"/>
</dbReference>
<dbReference type="OrthoDB" id="329835at2759"/>
<dbReference type="InterPro" id="IPR001227">
    <property type="entry name" value="Ac_transferase_dom_sf"/>
</dbReference>
<dbReference type="InterPro" id="IPR011032">
    <property type="entry name" value="GroES-like_sf"/>
</dbReference>
<dbReference type="InterPro" id="IPR014030">
    <property type="entry name" value="Ketoacyl_synth_N"/>
</dbReference>
<evidence type="ECO:0000256" key="1">
    <source>
        <dbReference type="ARBA" id="ARBA00022450"/>
    </source>
</evidence>
<keyword evidence="7" id="KW-0012">Acyltransferase</keyword>
<dbReference type="Pfam" id="PF16197">
    <property type="entry name" value="KAsynt_C_assoc"/>
    <property type="match status" value="1"/>
</dbReference>
<keyword evidence="3" id="KW-0808">Transferase</keyword>
<dbReference type="PANTHER" id="PTHR43775">
    <property type="entry name" value="FATTY ACID SYNTHASE"/>
    <property type="match status" value="1"/>
</dbReference>
<dbReference type="InterPro" id="IPR013154">
    <property type="entry name" value="ADH-like_N"/>
</dbReference>
<keyword evidence="4" id="KW-0521">NADP</keyword>
<dbReference type="Pfam" id="PF00698">
    <property type="entry name" value="Acyl_transf_1"/>
    <property type="match status" value="1"/>
</dbReference>
<dbReference type="GeneID" id="54489884"/>
<dbReference type="SMART" id="SM00826">
    <property type="entry name" value="PKS_DH"/>
    <property type="match status" value="1"/>
</dbReference>
<sequence>MPSVPGYHNQQSDHHMAAETEPIAIIGMSFKFPKDIESSDAFLKALLVGENLATEYPEDRLNIDSFWHPSGKRNTIAARKAHFLGSDIRNFDAGFFAMAPHEVIAMDPQQRALMEATYHAIENAGLSLKDVSGTKTSVHVGSFAHDFAQMQSRDTQSMPKYNAIGTASSILANRISYFFNLKGESIFVDTACSSSLVATALGCQAIYSGSDMAIVAAANIILGPEFGISLSNLNFLSPSGTSRSFDAKGDGYGRGEGFASLLLKPVSKAIRDGNPVRAVIRSIGMNQDGFTPGGLTQPSKDMQLQLIRETYKKAELDMAYTRFFESHGTGTFIGDPIEASAIGEAFQEYRSASSPMYVGALKSMIGHLEGASGLAAIVKTVICLEEGIIPPNANFDELNPRIDAVGLKLHFPTQSIPWPKDETRRASVNSFGFGGTNVHVVLDSAMDYLQAAGYNYGSKTLRLSCMVKSNGIASVDGHRDKVANSGDLVPVNVAPSCTSRILAICSSDEEGVARITQSISAYLSHRRTHLNAEALEDVLYTLNLRQLPQSWRAYSIIESSQDLIELGSRSLTSRRSINISTPRLGFVFTGQGAQYPNMALEILTWPKVIESLARSQSFLEDLGCRWNIMEELSASPAQSRINKPEFSQTLTTIVQIALIEVTRVCHIQPQVVVGHSSGEIAAAYCAGYLSHESAVRVAYFRGVLADRVSCSSSEKQGMIAVQISSNAVTEELTKFSETSIDFFDTSKITISCINSPNNVTLSGPSVQLDQLLSHFSKNGRFTRRLNVDLAYHSPQMEKISHEYASHLINLTPDTNFGLTMMVSSVTAHPIKPQDVCTPMYWVKNMISPVKFEQAVRLAATLDCSSSVAPKSDSTGKIFTGNWLEVGPHSALRGPIREVFESNDATDFFYAPLLARNVAADKTLLEAAGELYCRDIQIDLQAINSLSTSPTRVPRFALDLPPYPFNHSVIHWQESSRSRSYRFRPFGHNALLGEPSLDWNENNALWRLQIKEETMPWIAEHQIDGQIWYPAAGMIALAIEAINQLMSKQKPCPVGFEIHDIRFLAPIVLNSSSASLDLQTSLVAVAGAGTKDAQYKFNIYSRLPDAIWQIACDGLIRADFAHRDTQFTMKEMMYTRQRTEEELQIALKACRRSIDTQDMYQKIHESTALQYGPVFQPLSDIHYNMDGRAIASILPHADLTESPATYVIHPATLDGIFQLTIPALSRGLTVGLPTLVPSRISRIWISRQGAGKESCAQEIAHSQARFLSKVCAESSTVVYSCSANEVRVEIDQLEVTQVASDEKDTQTEAGPQPLCYGIFWKPDIALLDNTGIHNYCSHNVGFEQEPEKFFDDIRLMISCFAAKALETIKSERRRIHPSLTRYATWLQARVDHYSHLGRLPDPDALMSKTTLDDGSGSRKTTDILVGDLDPLSLLFKDDHFVASFYEELNNQGRAYKLLDSYLDILVHKSPNLTFLEIGAGAGASTSLILDILASSEHGPRYSSYTFTDISGFFFQKAKDRFATRSDRLKYQVLDIEQNPASQGFEELYDVVVAANGLHATRDLDQTLQNVKSLLKPGGKLIIMEMTTPNKIETGFVFGTLPGWWLGANGSRKSSAIIDEDQWDLLLKKNGFSGLEQVYQDWESPQCHLYSIMISSPETLISPNTALPPFHSTTILLSKSAMIEEQIAEKFKSSSSNHGSSSGSVATVAYYEDILELEDLAHRDFLIFGSPGQKSLSDIAQGDFEALQRVLTGSKSVIWTESYDAGEDAPPYWAMIDGLVRTCRSEDLSRPIVTLLLETNTWEAPASAVEIIQKVQVATHAGLIDGSYEEEYREVSGRLCVSRLAQAKKVDEYVWNSLRRVVQMQDFESSPPLQLSIRTPGLLDSLEWVEDEVAYNGLKPNEIEVKVKAIGINFKECLVLLGRVNTDRLGGECSGHVHRIGSAVRKFQVGDRVATGALETYKTYVRVADFQAVKLPDKMSFVDGAAIPTAFYTAWHSLVKVGRLQKGETVLIHAAAGGTGQAAVQVAKYIGAQIFATVSTEAKKKVLIDRYGLHEDHIFSSRDVSFTDGIRRITKNRGIDVILNSLSGRLLVASWELIAPFGRFVEIGRKDVDSRGSLPMFPFIRNATFSCVDLTAIVQNENLHDGEILEKVMELISSGVLMPSYPVHPFPVEQAEQAFRLLQSGQSTGKIVLDIPENAQVLVRASPVTPYRLHTDATYVISGGLGGIGRQVARWLVRHGAKHLLLLSRSGIGHNSDKKQLVHELEEKGVNVNCIPCDITDLESVRTIFAEAAVSLPPIRGCIQAAMILSDRPFSTMQLAEWNEGVRTKVSGSWNLHATLPSGIDFFVMLSSTAGVIGNASQSNYAAGNTFQDELARHRVSRGEKAIAIDLGMIIGEGIVAENKEIQKLLSRLDILRALKQEEVFAILDYSCHPVHQPTSAARSQIVCGLEIPANIRRKGRELPPKLSRSLFRAFHQIRSVNENENETVMAAQAQDMTAVLSEASSIEEAEILVAESIKAKVCKIVGMKEEEKSIHDTMRSFGVDSLIALELRNWLARELRVDMAIHDIVGDFRLVEVGALVAKKAISLSEPV</sequence>
<keyword evidence="6" id="KW-0511">Multifunctional enzyme</keyword>